<feature type="compositionally biased region" description="Polar residues" evidence="1">
    <location>
        <begin position="17"/>
        <end position="30"/>
    </location>
</feature>
<protein>
    <recommendedName>
        <fullName evidence="4">DUF2335 domain-containing protein</fullName>
    </recommendedName>
</protein>
<keyword evidence="2" id="KW-1133">Transmembrane helix</keyword>
<feature type="transmembrane region" description="Helical" evidence="2">
    <location>
        <begin position="178"/>
        <end position="196"/>
    </location>
</feature>
<proteinExistence type="predicted"/>
<feature type="transmembrane region" description="Helical" evidence="2">
    <location>
        <begin position="154"/>
        <end position="172"/>
    </location>
</feature>
<accession>A0A8S5SQT4</accession>
<name>A0A8S5SQT4_9CAUD</name>
<keyword evidence="2" id="KW-0812">Transmembrane</keyword>
<organism evidence="3">
    <name type="scientific">Siphoviridae sp. ctJyX12</name>
    <dbReference type="NCBI Taxonomy" id="2827840"/>
    <lineage>
        <taxon>Viruses</taxon>
        <taxon>Duplodnaviria</taxon>
        <taxon>Heunggongvirae</taxon>
        <taxon>Uroviricota</taxon>
        <taxon>Caudoviricetes</taxon>
    </lineage>
</organism>
<keyword evidence="2" id="KW-0472">Membrane</keyword>
<feature type="region of interest" description="Disordered" evidence="1">
    <location>
        <begin position="1"/>
        <end position="79"/>
    </location>
</feature>
<dbReference type="EMBL" id="BK032646">
    <property type="protein sequence ID" value="DAF53055.1"/>
    <property type="molecule type" value="Genomic_DNA"/>
</dbReference>
<evidence type="ECO:0008006" key="4">
    <source>
        <dbReference type="Google" id="ProtNLM"/>
    </source>
</evidence>
<evidence type="ECO:0000256" key="1">
    <source>
        <dbReference type="SAM" id="MobiDB-lite"/>
    </source>
</evidence>
<reference evidence="3" key="1">
    <citation type="journal article" date="2021" name="Proc. Natl. Acad. Sci. U.S.A.">
        <title>A Catalog of Tens of Thousands of Viruses from Human Metagenomes Reveals Hidden Associations with Chronic Diseases.</title>
        <authorList>
            <person name="Tisza M.J."/>
            <person name="Buck C.B."/>
        </authorList>
    </citation>
    <scope>NUCLEOTIDE SEQUENCE</scope>
    <source>
        <strain evidence="3">CtJyX12</strain>
    </source>
</reference>
<evidence type="ECO:0000313" key="3">
    <source>
        <dbReference type="EMBL" id="DAF53055.1"/>
    </source>
</evidence>
<sequence>MAKRTRKGEQHDGNADTGASSQDASPNGSEVSVRPDGSQELSSDAAAAPGDAAEDAKSVAARLGEHSHESEGQGASEAGTAQQLTQQVLALIQENHLHAPIVLPDPKELAQLRNDAPEIYALYVKAVDTQIKDESYTRRAPFEIPDRFTRRGQYLGFGTVLASLAIVAYAIYTGDTLIAGIIGALNLVALAAVFVAPDRASKSEE</sequence>
<evidence type="ECO:0000256" key="2">
    <source>
        <dbReference type="SAM" id="Phobius"/>
    </source>
</evidence>